<gene>
    <name evidence="2" type="ORF">AWW67_17525</name>
</gene>
<protein>
    <submittedName>
        <fullName evidence="2">Uncharacterized protein</fullName>
    </submittedName>
</protein>
<dbReference type="STRING" id="1914963.AWW67_17525"/>
<accession>A0A150Y1Y1</accession>
<sequence length="79" mass="9051">MIQSEEQHVNRLIEKIKSIKDPNVLEEVYRLLAVDFDDSIYLTSDAQKQVVAESQQMIEGGNGISSEKADDEIDQWLKK</sequence>
<comment type="caution">
    <text evidence="2">The sequence shown here is derived from an EMBL/GenBank/DDBJ whole genome shotgun (WGS) entry which is preliminary data.</text>
</comment>
<feature type="compositionally biased region" description="Acidic residues" evidence="1">
    <location>
        <begin position="69"/>
        <end position="79"/>
    </location>
</feature>
<dbReference type="RefSeq" id="WP_062300484.1">
    <property type="nucleotide sequence ID" value="NZ_LRPB01000006.1"/>
</dbReference>
<evidence type="ECO:0000313" key="2">
    <source>
        <dbReference type="EMBL" id="KYG85040.1"/>
    </source>
</evidence>
<dbReference type="Proteomes" id="UP000075663">
    <property type="component" value="Unassembled WGS sequence"/>
</dbReference>
<name>A0A150Y1Y1_9BACT</name>
<reference evidence="2 3" key="1">
    <citation type="submission" date="2016-01" db="EMBL/GenBank/DDBJ databases">
        <title>Genome sequencing of Roseivirga seohaensis SW-152.</title>
        <authorList>
            <person name="Selvaratnam C."/>
            <person name="Thevarajoo S."/>
            <person name="Goh K.M."/>
            <person name="Ee R."/>
            <person name="Chan K.-G."/>
            <person name="Chong C.S."/>
        </authorList>
    </citation>
    <scope>NUCLEOTIDE SEQUENCE [LARGE SCALE GENOMIC DNA]</scope>
    <source>
        <strain evidence="2 3">SW-152</strain>
    </source>
</reference>
<proteinExistence type="predicted"/>
<evidence type="ECO:0000256" key="1">
    <source>
        <dbReference type="SAM" id="MobiDB-lite"/>
    </source>
</evidence>
<dbReference type="AlphaFoldDB" id="A0A150Y1Y1"/>
<feature type="region of interest" description="Disordered" evidence="1">
    <location>
        <begin position="60"/>
        <end position="79"/>
    </location>
</feature>
<dbReference type="EMBL" id="LRPB01000006">
    <property type="protein sequence ID" value="KYG85040.1"/>
    <property type="molecule type" value="Genomic_DNA"/>
</dbReference>
<evidence type="ECO:0000313" key="3">
    <source>
        <dbReference type="Proteomes" id="UP000075663"/>
    </source>
</evidence>
<organism evidence="2 3">
    <name type="scientific">Roseivirga seohaensis</name>
    <dbReference type="NCBI Taxonomy" id="1914963"/>
    <lineage>
        <taxon>Bacteria</taxon>
        <taxon>Pseudomonadati</taxon>
        <taxon>Bacteroidota</taxon>
        <taxon>Cytophagia</taxon>
        <taxon>Cytophagales</taxon>
        <taxon>Roseivirgaceae</taxon>
        <taxon>Roseivirga</taxon>
    </lineage>
</organism>